<reference evidence="3" key="5">
    <citation type="submission" date="2015-06" db="UniProtKB">
        <authorList>
            <consortium name="EnsemblFungi"/>
        </authorList>
    </citation>
    <scope>IDENTIFICATION</scope>
    <source>
        <strain evidence="3">ATCC 64411</strain>
    </source>
</reference>
<protein>
    <submittedName>
        <fullName evidence="2 3">Uncharacterized protein</fullName>
    </submittedName>
</protein>
<reference evidence="3" key="4">
    <citation type="journal article" date="2015" name="G3 (Bethesda)">
        <title>Genome sequences of three phytopathogenic species of the Magnaporthaceae family of fungi.</title>
        <authorList>
            <person name="Okagaki L.H."/>
            <person name="Nunes C.C."/>
            <person name="Sailsbery J."/>
            <person name="Clay B."/>
            <person name="Brown D."/>
            <person name="John T."/>
            <person name="Oh Y."/>
            <person name="Young N."/>
            <person name="Fitzgerald M."/>
            <person name="Haas B.J."/>
            <person name="Zeng Q."/>
            <person name="Young S."/>
            <person name="Adiconis X."/>
            <person name="Fan L."/>
            <person name="Levin J.Z."/>
            <person name="Mitchell T.K."/>
            <person name="Okubara P.A."/>
            <person name="Farman M.L."/>
            <person name="Kohn L.M."/>
            <person name="Birren B."/>
            <person name="Ma L.-J."/>
            <person name="Dean R.A."/>
        </authorList>
    </citation>
    <scope>NUCLEOTIDE SEQUENCE</scope>
    <source>
        <strain evidence="3">ATCC 64411 / 73-15</strain>
    </source>
</reference>
<evidence type="ECO:0000313" key="3">
    <source>
        <dbReference type="EnsemblFungi" id="MAPG_08917T0"/>
    </source>
</evidence>
<gene>
    <name evidence="2" type="ORF">MAPG_08917</name>
</gene>
<feature type="region of interest" description="Disordered" evidence="1">
    <location>
        <begin position="224"/>
        <end position="244"/>
    </location>
</feature>
<dbReference type="EnsemblFungi" id="MAPG_08917T0">
    <property type="protein sequence ID" value="MAPG_08917T0"/>
    <property type="gene ID" value="MAPG_08917"/>
</dbReference>
<feature type="compositionally biased region" description="Polar residues" evidence="1">
    <location>
        <begin position="226"/>
        <end position="244"/>
    </location>
</feature>
<dbReference type="VEuPathDB" id="FungiDB:MAPG_08917"/>
<dbReference type="Proteomes" id="UP000011715">
    <property type="component" value="Unassembled WGS sequence"/>
</dbReference>
<dbReference type="EMBL" id="ADBL01002174">
    <property type="status" value="NOT_ANNOTATED_CDS"/>
    <property type="molecule type" value="Genomic_DNA"/>
</dbReference>
<reference evidence="2" key="2">
    <citation type="submission" date="2010-05" db="EMBL/GenBank/DDBJ databases">
        <title>The Genome Sequence of Magnaporthe poae strain ATCC 64411.</title>
        <authorList>
            <consortium name="The Broad Institute Genome Sequencing Platform"/>
            <consortium name="Broad Institute Genome Sequencing Center for Infectious Disease"/>
            <person name="Ma L.-J."/>
            <person name="Dead R."/>
            <person name="Young S."/>
            <person name="Zeng Q."/>
            <person name="Koehrsen M."/>
            <person name="Alvarado L."/>
            <person name="Berlin A."/>
            <person name="Chapman S.B."/>
            <person name="Chen Z."/>
            <person name="Freedman E."/>
            <person name="Gellesch M."/>
            <person name="Goldberg J."/>
            <person name="Griggs A."/>
            <person name="Gujja S."/>
            <person name="Heilman E.R."/>
            <person name="Heiman D."/>
            <person name="Hepburn T."/>
            <person name="Howarth C."/>
            <person name="Jen D."/>
            <person name="Larson L."/>
            <person name="Mehta T."/>
            <person name="Neiman D."/>
            <person name="Pearson M."/>
            <person name="Roberts A."/>
            <person name="Saif S."/>
            <person name="Shea T."/>
            <person name="Shenoy N."/>
            <person name="Sisk P."/>
            <person name="Stolte C."/>
            <person name="Sykes S."/>
            <person name="Walk T."/>
            <person name="White J."/>
            <person name="Yandava C."/>
            <person name="Haas B."/>
            <person name="Nusbaum C."/>
            <person name="Birren B."/>
        </authorList>
    </citation>
    <scope>NUCLEOTIDE SEQUENCE</scope>
    <source>
        <strain evidence="2">ATCC 64411</strain>
    </source>
</reference>
<reference evidence="2" key="3">
    <citation type="submission" date="2011-03" db="EMBL/GenBank/DDBJ databases">
        <title>Annotation of Magnaporthe poae ATCC 64411.</title>
        <authorList>
            <person name="Ma L.-J."/>
            <person name="Dead R."/>
            <person name="Young S.K."/>
            <person name="Zeng Q."/>
            <person name="Gargeya S."/>
            <person name="Fitzgerald M."/>
            <person name="Haas B."/>
            <person name="Abouelleil A."/>
            <person name="Alvarado L."/>
            <person name="Arachchi H.M."/>
            <person name="Berlin A."/>
            <person name="Brown A."/>
            <person name="Chapman S.B."/>
            <person name="Chen Z."/>
            <person name="Dunbar C."/>
            <person name="Freedman E."/>
            <person name="Gearin G."/>
            <person name="Gellesch M."/>
            <person name="Goldberg J."/>
            <person name="Griggs A."/>
            <person name="Gujja S."/>
            <person name="Heiman D."/>
            <person name="Howarth C."/>
            <person name="Larson L."/>
            <person name="Lui A."/>
            <person name="MacDonald P.J.P."/>
            <person name="Mehta T."/>
            <person name="Montmayeur A."/>
            <person name="Murphy C."/>
            <person name="Neiman D."/>
            <person name="Pearson M."/>
            <person name="Priest M."/>
            <person name="Roberts A."/>
            <person name="Saif S."/>
            <person name="Shea T."/>
            <person name="Shenoy N."/>
            <person name="Sisk P."/>
            <person name="Stolte C."/>
            <person name="Sykes S."/>
            <person name="Yandava C."/>
            <person name="Wortman J."/>
            <person name="Nusbaum C."/>
            <person name="Birren B."/>
        </authorList>
    </citation>
    <scope>NUCLEOTIDE SEQUENCE</scope>
    <source>
        <strain evidence="2">ATCC 64411</strain>
    </source>
</reference>
<evidence type="ECO:0000256" key="1">
    <source>
        <dbReference type="SAM" id="MobiDB-lite"/>
    </source>
</evidence>
<dbReference type="AlphaFoldDB" id="A0A0C4E8K8"/>
<reference evidence="4" key="1">
    <citation type="submission" date="2010-05" db="EMBL/GenBank/DDBJ databases">
        <title>The genome sequence of Magnaporthe poae strain ATCC 64411.</title>
        <authorList>
            <person name="Ma L.-J."/>
            <person name="Dead R."/>
            <person name="Young S."/>
            <person name="Zeng Q."/>
            <person name="Koehrsen M."/>
            <person name="Alvarado L."/>
            <person name="Berlin A."/>
            <person name="Chapman S.B."/>
            <person name="Chen Z."/>
            <person name="Freedman E."/>
            <person name="Gellesch M."/>
            <person name="Goldberg J."/>
            <person name="Griggs A."/>
            <person name="Gujja S."/>
            <person name="Heilman E.R."/>
            <person name="Heiman D."/>
            <person name="Hepburn T."/>
            <person name="Howarth C."/>
            <person name="Jen D."/>
            <person name="Larson L."/>
            <person name="Mehta T."/>
            <person name="Neiman D."/>
            <person name="Pearson M."/>
            <person name="Roberts A."/>
            <person name="Saif S."/>
            <person name="Shea T."/>
            <person name="Shenoy N."/>
            <person name="Sisk P."/>
            <person name="Stolte C."/>
            <person name="Sykes S."/>
            <person name="Walk T."/>
            <person name="White J."/>
            <person name="Yandava C."/>
            <person name="Haas B."/>
            <person name="Nusbaum C."/>
            <person name="Birren B."/>
        </authorList>
    </citation>
    <scope>NUCLEOTIDE SEQUENCE [LARGE SCALE GENOMIC DNA]</scope>
    <source>
        <strain evidence="4">ATCC 64411 / 73-15</strain>
    </source>
</reference>
<sequence length="244" mass="26483">MDIELGILPAQATAVSFAPQWLCPGPQIDCQRPWMVEVEAQSWGRETSERESARISEHFCFTKVRPATYELRGWLGAEEKETQSTRQITDAVFGDEPRRPDGRAGQWNFETGIKQKGHFPAVGQSVAVTMFSRVGGRAAQHGARDVQVDGDIFEHCLPAPVPPAGQSTQHRHAAAAARQQNMAPAVPSSISGLLRQAEPAQLEQDRDVGYGGIHVADLGRVEHQISAPNSSDGLASGSESARLR</sequence>
<evidence type="ECO:0000313" key="4">
    <source>
        <dbReference type="Proteomes" id="UP000011715"/>
    </source>
</evidence>
<dbReference type="EMBL" id="GL876974">
    <property type="protein sequence ID" value="KLU89950.1"/>
    <property type="molecule type" value="Genomic_DNA"/>
</dbReference>
<evidence type="ECO:0000313" key="2">
    <source>
        <dbReference type="EMBL" id="KLU89950.1"/>
    </source>
</evidence>
<organism evidence="3 4">
    <name type="scientific">Magnaporthiopsis poae (strain ATCC 64411 / 73-15)</name>
    <name type="common">Kentucky bluegrass fungus</name>
    <name type="synonym">Magnaporthe poae</name>
    <dbReference type="NCBI Taxonomy" id="644358"/>
    <lineage>
        <taxon>Eukaryota</taxon>
        <taxon>Fungi</taxon>
        <taxon>Dikarya</taxon>
        <taxon>Ascomycota</taxon>
        <taxon>Pezizomycotina</taxon>
        <taxon>Sordariomycetes</taxon>
        <taxon>Sordariomycetidae</taxon>
        <taxon>Magnaporthales</taxon>
        <taxon>Magnaporthaceae</taxon>
        <taxon>Magnaporthiopsis</taxon>
    </lineage>
</organism>
<name>A0A0C4E8K8_MAGP6</name>
<accession>A0A0C4E8K8</accession>
<keyword evidence="4" id="KW-1185">Reference proteome</keyword>
<proteinExistence type="predicted"/>